<proteinExistence type="predicted"/>
<reference evidence="2" key="1">
    <citation type="submission" date="2019-11" db="EMBL/GenBank/DDBJ databases">
        <title>Isolation and characterization of a novel species in the genus Sulfuriferula.</title>
        <authorList>
            <person name="Mochizuki J."/>
            <person name="Kojima H."/>
            <person name="Fukui M."/>
        </authorList>
    </citation>
    <scope>NUCLEOTIDE SEQUENCE [LARGE SCALE GENOMIC DNA]</scope>
    <source>
        <strain evidence="2">SGTM</strain>
    </source>
</reference>
<gene>
    <name evidence="1" type="ORF">SFSGTM_11670</name>
</gene>
<sequence>MYYPNYIFNDDEIMEITCYRDAIYAQEARTLPAETYNLALTLLHKTNQHVLFVPIRAMQYLAVLDDEEWVFLDGVRKCWVDIAWQHFQPRQRTSLTDAVAYQAVYYQTESAQLMNRLQHELPNALKALANKSRPTEAGKIIKLPAP</sequence>
<protein>
    <submittedName>
        <fullName evidence="1">Uncharacterized protein</fullName>
    </submittedName>
</protein>
<keyword evidence="2" id="KW-1185">Reference proteome</keyword>
<name>A0A809RF65_9PROT</name>
<dbReference type="Proteomes" id="UP000463939">
    <property type="component" value="Chromosome"/>
</dbReference>
<organism evidence="1 2">
    <name type="scientific">Sulfuriferula nivalis</name>
    <dbReference type="NCBI Taxonomy" id="2675298"/>
    <lineage>
        <taxon>Bacteria</taxon>
        <taxon>Pseudomonadati</taxon>
        <taxon>Pseudomonadota</taxon>
        <taxon>Betaproteobacteria</taxon>
        <taxon>Nitrosomonadales</taxon>
        <taxon>Sulfuricellaceae</taxon>
        <taxon>Sulfuriferula</taxon>
    </lineage>
</organism>
<dbReference type="KEGG" id="sniv:SFSGTM_11670"/>
<evidence type="ECO:0000313" key="1">
    <source>
        <dbReference type="EMBL" id="BBP00459.1"/>
    </source>
</evidence>
<accession>A0A809RF65</accession>
<dbReference type="AlphaFoldDB" id="A0A809RF65"/>
<dbReference type="EMBL" id="AP021881">
    <property type="protein sequence ID" value="BBP00459.1"/>
    <property type="molecule type" value="Genomic_DNA"/>
</dbReference>
<evidence type="ECO:0000313" key="2">
    <source>
        <dbReference type="Proteomes" id="UP000463939"/>
    </source>
</evidence>